<keyword evidence="1" id="KW-0540">Nuclease</keyword>
<dbReference type="OMA" id="RNTHEDI"/>
<feature type="domain" description="TNase-like" evidence="4">
    <location>
        <begin position="148"/>
        <end position="318"/>
    </location>
</feature>
<proteinExistence type="evidence at transcript level"/>
<dbReference type="AlphaFoldDB" id="A9NRF3"/>
<dbReference type="SMART" id="SM00318">
    <property type="entry name" value="SNc"/>
    <property type="match status" value="1"/>
</dbReference>
<dbReference type="PANTHER" id="PTHR12302:SF3">
    <property type="entry name" value="SERINE_THREONINE-PROTEIN KINASE 31"/>
    <property type="match status" value="1"/>
</dbReference>
<dbReference type="PROSITE" id="PS50830">
    <property type="entry name" value="TNASE_3"/>
    <property type="match status" value="1"/>
</dbReference>
<evidence type="ECO:0000256" key="1">
    <source>
        <dbReference type="ARBA" id="ARBA00022722"/>
    </source>
</evidence>
<dbReference type="GO" id="GO:0005737">
    <property type="term" value="C:cytoplasm"/>
    <property type="evidence" value="ECO:0007669"/>
    <property type="project" value="TreeGrafter"/>
</dbReference>
<evidence type="ECO:0000259" key="4">
    <source>
        <dbReference type="PROSITE" id="PS50830"/>
    </source>
</evidence>
<dbReference type="Gene3D" id="2.40.50.90">
    <property type="match status" value="1"/>
</dbReference>
<dbReference type="InterPro" id="IPR035437">
    <property type="entry name" value="SNase_OB-fold_sf"/>
</dbReference>
<reference evidence="5" key="1">
    <citation type="journal article" date="2008" name="BMC Genomics">
        <title>A conifer genomics resource of 200,000 spruce (Picea spp.) ESTs and 6,464 high-quality, sequence-finished full-length cDNAs for Sitka spruce (Picea sitchensis).</title>
        <authorList>
            <person name="Ralph S.G."/>
            <person name="Chun H.J."/>
            <person name="Kolosova N."/>
            <person name="Cooper D."/>
            <person name="Oddy C."/>
            <person name="Ritland C.E."/>
            <person name="Kirkpatrick R."/>
            <person name="Moore R."/>
            <person name="Barber S."/>
            <person name="Holt R.A."/>
            <person name="Jones S.J."/>
            <person name="Marra M.A."/>
            <person name="Douglas C.J."/>
            <person name="Ritland K."/>
            <person name="Bohlmann J."/>
        </authorList>
    </citation>
    <scope>NUCLEOTIDE SEQUENCE</scope>
    <source>
        <tissue evidence="5">Bark</tissue>
    </source>
</reference>
<evidence type="ECO:0000256" key="3">
    <source>
        <dbReference type="ARBA" id="ARBA00022801"/>
    </source>
</evidence>
<dbReference type="PANTHER" id="PTHR12302">
    <property type="entry name" value="EBNA2 BINDING PROTEIN P100"/>
    <property type="match status" value="1"/>
</dbReference>
<evidence type="ECO:0000313" key="5">
    <source>
        <dbReference type="EMBL" id="ABK23214.1"/>
    </source>
</evidence>
<keyword evidence="3" id="KW-0378">Hydrolase</keyword>
<dbReference type="SUPFAM" id="SSF50199">
    <property type="entry name" value="Staphylococcal nuclease"/>
    <property type="match status" value="1"/>
</dbReference>
<keyword evidence="2" id="KW-0255">Endonuclease</keyword>
<dbReference type="InterPro" id="IPR016071">
    <property type="entry name" value="Staphylococal_nuclease_OB-fold"/>
</dbReference>
<accession>A9NRF3</accession>
<dbReference type="GO" id="GO:0004519">
    <property type="term" value="F:endonuclease activity"/>
    <property type="evidence" value="ECO:0007669"/>
    <property type="project" value="UniProtKB-KW"/>
</dbReference>
<dbReference type="EMBL" id="EF083881">
    <property type="protein sequence ID" value="ABK23214.1"/>
    <property type="molecule type" value="mRNA"/>
</dbReference>
<dbReference type="Pfam" id="PF00565">
    <property type="entry name" value="SNase"/>
    <property type="match status" value="1"/>
</dbReference>
<organism evidence="5">
    <name type="scientific">Picea sitchensis</name>
    <name type="common">Sitka spruce</name>
    <name type="synonym">Pinus sitchensis</name>
    <dbReference type="NCBI Taxonomy" id="3332"/>
    <lineage>
        <taxon>Eukaryota</taxon>
        <taxon>Viridiplantae</taxon>
        <taxon>Streptophyta</taxon>
        <taxon>Embryophyta</taxon>
        <taxon>Tracheophyta</taxon>
        <taxon>Spermatophyta</taxon>
        <taxon>Pinopsida</taxon>
        <taxon>Pinidae</taxon>
        <taxon>Conifers I</taxon>
        <taxon>Pinales</taxon>
        <taxon>Pinaceae</taxon>
        <taxon>Picea</taxon>
    </lineage>
</organism>
<name>A9NRF3_PICSI</name>
<protein>
    <recommendedName>
        <fullName evidence="4">TNase-like domain-containing protein</fullName>
    </recommendedName>
</protein>
<evidence type="ECO:0000256" key="2">
    <source>
        <dbReference type="ARBA" id="ARBA00022759"/>
    </source>
</evidence>
<sequence length="336" mass="37772">MGNALRFLCGDCCNPRASEEGSTGPPGVALATVGFSALARDLFQFETTGQVPEELSQHVEPSRKAQANWYKKILAAWKEAKPPPSNAEEAARLIAETLQRHHKVDVEGLLSFYGLPYPTAVPGRVAQKRSNDVLKFELYTLQVKAGDVVDGDGLNVYVDTKNARESADVPISVQEATIQRREARARRDYVTADALKKDISKEGYRVFDGSRNTHEDILAHKYRIRLRGVDAPEHGQSYGEEAKQILLNLVKGKPLQILVYDKDQYGRLVGDIYSEGVFIQEVLLKKGSVWHYKKYDQRPELAMWEKEARAAHVGLWASSNPQKPWEWRKIRREGGG</sequence>
<dbReference type="GO" id="GO:0016787">
    <property type="term" value="F:hydrolase activity"/>
    <property type="evidence" value="ECO:0007669"/>
    <property type="project" value="UniProtKB-KW"/>
</dbReference>